<accession>A0A067QN67</accession>
<feature type="repeat" description="RCC1" evidence="2">
    <location>
        <begin position="69"/>
        <end position="121"/>
    </location>
</feature>
<dbReference type="STRING" id="136037.A0A067QN67"/>
<gene>
    <name evidence="3" type="ORF">L798_15365</name>
</gene>
<evidence type="ECO:0000313" key="3">
    <source>
        <dbReference type="EMBL" id="KDR10875.1"/>
    </source>
</evidence>
<dbReference type="InterPro" id="IPR051210">
    <property type="entry name" value="Ub_ligase/GEF_domain"/>
</dbReference>
<dbReference type="PROSITE" id="PS50012">
    <property type="entry name" value="RCC1_3"/>
    <property type="match status" value="2"/>
</dbReference>
<dbReference type="PROSITE" id="PS51257">
    <property type="entry name" value="PROKAR_LIPOPROTEIN"/>
    <property type="match status" value="1"/>
</dbReference>
<dbReference type="PRINTS" id="PR00633">
    <property type="entry name" value="RCCNDNSATION"/>
</dbReference>
<dbReference type="InterPro" id="IPR000408">
    <property type="entry name" value="Reg_chr_condens"/>
</dbReference>
<dbReference type="Pfam" id="PF00415">
    <property type="entry name" value="RCC1"/>
    <property type="match status" value="3"/>
</dbReference>
<proteinExistence type="predicted"/>
<feature type="repeat" description="RCC1" evidence="2">
    <location>
        <begin position="18"/>
        <end position="68"/>
    </location>
</feature>
<organism evidence="3 4">
    <name type="scientific">Zootermopsis nevadensis</name>
    <name type="common">Dampwood termite</name>
    <dbReference type="NCBI Taxonomy" id="136037"/>
    <lineage>
        <taxon>Eukaryota</taxon>
        <taxon>Metazoa</taxon>
        <taxon>Ecdysozoa</taxon>
        <taxon>Arthropoda</taxon>
        <taxon>Hexapoda</taxon>
        <taxon>Insecta</taxon>
        <taxon>Pterygota</taxon>
        <taxon>Neoptera</taxon>
        <taxon>Polyneoptera</taxon>
        <taxon>Dictyoptera</taxon>
        <taxon>Blattodea</taxon>
        <taxon>Blattoidea</taxon>
        <taxon>Termitoidae</taxon>
        <taxon>Termopsidae</taxon>
        <taxon>Zootermopsis</taxon>
    </lineage>
</organism>
<dbReference type="AlphaFoldDB" id="A0A067QN67"/>
<sequence>MIRLSAGCISSAALTACGHVYVWGSNSGGQLGLPETNDSVLSPVLMPFDQQIVHISFGYYHTAFVTAGGEVFAFGNNFNGQLGLGVDVPQSVLPTRVTSLEGCVIRDVACGESHTAFITDAGSLYTCGEGRHGKLCSEQDNDNQLIPFKVTKFKGYTVQKVRMCGCTYLKIVSAQ</sequence>
<dbReference type="PROSITE" id="PS00626">
    <property type="entry name" value="RCC1_2"/>
    <property type="match status" value="1"/>
</dbReference>
<dbReference type="InterPro" id="IPR009091">
    <property type="entry name" value="RCC1/BLIP-II"/>
</dbReference>
<dbReference type="PANTHER" id="PTHR22870:SF360">
    <property type="entry name" value="ULTRAVIOLET-B RECEPTOR UVR8"/>
    <property type="match status" value="1"/>
</dbReference>
<dbReference type="InParanoid" id="A0A067QN67"/>
<dbReference type="PANTHER" id="PTHR22870">
    <property type="entry name" value="REGULATOR OF CHROMOSOME CONDENSATION"/>
    <property type="match status" value="1"/>
</dbReference>
<evidence type="ECO:0000256" key="1">
    <source>
        <dbReference type="ARBA" id="ARBA00022737"/>
    </source>
</evidence>
<dbReference type="EMBL" id="KK853133">
    <property type="protein sequence ID" value="KDR10875.1"/>
    <property type="molecule type" value="Genomic_DNA"/>
</dbReference>
<dbReference type="OMA" id="INIKCIA"/>
<dbReference type="Proteomes" id="UP000027135">
    <property type="component" value="Unassembled WGS sequence"/>
</dbReference>
<name>A0A067QN67_ZOONE</name>
<dbReference type="Gene3D" id="2.130.10.30">
    <property type="entry name" value="Regulator of chromosome condensation 1/beta-lactamase-inhibitor protein II"/>
    <property type="match status" value="1"/>
</dbReference>
<keyword evidence="4" id="KW-1185">Reference proteome</keyword>
<dbReference type="eggNOG" id="KOG1426">
    <property type="taxonomic scope" value="Eukaryota"/>
</dbReference>
<evidence type="ECO:0000256" key="2">
    <source>
        <dbReference type="PROSITE-ProRule" id="PRU00235"/>
    </source>
</evidence>
<evidence type="ECO:0000313" key="4">
    <source>
        <dbReference type="Proteomes" id="UP000027135"/>
    </source>
</evidence>
<keyword evidence="1" id="KW-0677">Repeat</keyword>
<protein>
    <submittedName>
        <fullName evidence="3">X-linked retinitis pigmentosa GTPase regulator</fullName>
    </submittedName>
</protein>
<reference evidence="3 4" key="1">
    <citation type="journal article" date="2014" name="Nat. Commun.">
        <title>Molecular traces of alternative social organization in a termite genome.</title>
        <authorList>
            <person name="Terrapon N."/>
            <person name="Li C."/>
            <person name="Robertson H.M."/>
            <person name="Ji L."/>
            <person name="Meng X."/>
            <person name="Booth W."/>
            <person name="Chen Z."/>
            <person name="Childers C.P."/>
            <person name="Glastad K.M."/>
            <person name="Gokhale K."/>
            <person name="Gowin J."/>
            <person name="Gronenberg W."/>
            <person name="Hermansen R.A."/>
            <person name="Hu H."/>
            <person name="Hunt B.G."/>
            <person name="Huylmans A.K."/>
            <person name="Khalil S.M."/>
            <person name="Mitchell R.D."/>
            <person name="Munoz-Torres M.C."/>
            <person name="Mustard J.A."/>
            <person name="Pan H."/>
            <person name="Reese J.T."/>
            <person name="Scharf M.E."/>
            <person name="Sun F."/>
            <person name="Vogel H."/>
            <person name="Xiao J."/>
            <person name="Yang W."/>
            <person name="Yang Z."/>
            <person name="Yang Z."/>
            <person name="Zhou J."/>
            <person name="Zhu J."/>
            <person name="Brent C.S."/>
            <person name="Elsik C.G."/>
            <person name="Goodisman M.A."/>
            <person name="Liberles D.A."/>
            <person name="Roe R.M."/>
            <person name="Vargo E.L."/>
            <person name="Vilcinskas A."/>
            <person name="Wang J."/>
            <person name="Bornberg-Bauer E."/>
            <person name="Korb J."/>
            <person name="Zhang G."/>
            <person name="Liebig J."/>
        </authorList>
    </citation>
    <scope>NUCLEOTIDE SEQUENCE [LARGE SCALE GENOMIC DNA]</scope>
    <source>
        <tissue evidence="3">Whole organism</tissue>
    </source>
</reference>
<dbReference type="SUPFAM" id="SSF50985">
    <property type="entry name" value="RCC1/BLIP-II"/>
    <property type="match status" value="1"/>
</dbReference>